<proteinExistence type="predicted"/>
<feature type="transmembrane region" description="Helical" evidence="1">
    <location>
        <begin position="23"/>
        <end position="46"/>
    </location>
</feature>
<comment type="caution">
    <text evidence="2">The sequence shown here is derived from an EMBL/GenBank/DDBJ whole genome shotgun (WGS) entry which is preliminary data.</text>
</comment>
<keyword evidence="1" id="KW-0812">Transmembrane</keyword>
<gene>
    <name evidence="2" type="ORF">GGP61_002961</name>
</gene>
<organism evidence="2 3">
    <name type="scientific">Salinibacter ruber</name>
    <dbReference type="NCBI Taxonomy" id="146919"/>
    <lineage>
        <taxon>Bacteria</taxon>
        <taxon>Pseudomonadati</taxon>
        <taxon>Rhodothermota</taxon>
        <taxon>Rhodothermia</taxon>
        <taxon>Rhodothermales</taxon>
        <taxon>Salinibacteraceae</taxon>
        <taxon>Salinibacter</taxon>
    </lineage>
</organism>
<dbReference type="EMBL" id="JANUAE010000012">
    <property type="protein sequence ID" value="MCS3711328.1"/>
    <property type="molecule type" value="Genomic_DNA"/>
</dbReference>
<reference evidence="2" key="1">
    <citation type="submission" date="2022-08" db="EMBL/GenBank/DDBJ databases">
        <title>Genomic Encyclopedia of Type Strains, Phase V (KMG-V): Genome sequencing to study the core and pangenomes of soil and plant-associated prokaryotes.</title>
        <authorList>
            <person name="Whitman W."/>
        </authorList>
    </citation>
    <scope>NUCLEOTIDE SEQUENCE</scope>
    <source>
        <strain evidence="2">SP3049</strain>
    </source>
</reference>
<name>A0A9X2TL02_9BACT</name>
<evidence type="ECO:0000313" key="3">
    <source>
        <dbReference type="Proteomes" id="UP001155057"/>
    </source>
</evidence>
<accession>A0A9X2TL02</accession>
<keyword evidence="1" id="KW-0472">Membrane</keyword>
<evidence type="ECO:0000313" key="2">
    <source>
        <dbReference type="EMBL" id="MCS3711328.1"/>
    </source>
</evidence>
<dbReference type="AlphaFoldDB" id="A0A9X2TL02"/>
<sequence>MLTLFAGRLFFVDLATLPTLDRIGLFLGMCAGFLAISYLLPGLGRADDGSLIERKRVAETHPAKSQAAQKEQTIS</sequence>
<keyword evidence="1" id="KW-1133">Transmembrane helix</keyword>
<protein>
    <submittedName>
        <fullName evidence="2">Membrane protein</fullName>
    </submittedName>
</protein>
<dbReference type="Proteomes" id="UP001155057">
    <property type="component" value="Unassembled WGS sequence"/>
</dbReference>
<evidence type="ECO:0000256" key="1">
    <source>
        <dbReference type="SAM" id="Phobius"/>
    </source>
</evidence>
<dbReference type="RefSeq" id="WP_259124328.1">
    <property type="nucleotide sequence ID" value="NZ_JANUAE010000012.1"/>
</dbReference>